<evidence type="ECO:0000313" key="1">
    <source>
        <dbReference type="EMBL" id="USW58627.1"/>
    </source>
</evidence>
<keyword evidence="2" id="KW-1185">Reference proteome</keyword>
<evidence type="ECO:0000313" key="2">
    <source>
        <dbReference type="Proteomes" id="UP001056384"/>
    </source>
</evidence>
<dbReference type="EMBL" id="CP099428">
    <property type="protein sequence ID" value="USW58627.1"/>
    <property type="molecule type" value="Genomic_DNA"/>
</dbReference>
<proteinExistence type="predicted"/>
<dbReference type="AlphaFoldDB" id="A0A9Q9AZ18"/>
<accession>A0A9Q9AZ18</accession>
<gene>
    <name evidence="1" type="ORF">Slin15195_G119460</name>
</gene>
<dbReference type="OrthoDB" id="10504963at2759"/>
<reference evidence="1" key="1">
    <citation type="submission" date="2022-06" db="EMBL/GenBank/DDBJ databases">
        <title>Complete genome sequences of two strains of the flax pathogen Septoria linicola.</title>
        <authorList>
            <person name="Lapalu N."/>
            <person name="Simon A."/>
            <person name="Demenou B."/>
            <person name="Paumier D."/>
            <person name="Guillot M.-P."/>
            <person name="Gout L."/>
            <person name="Valade R."/>
        </authorList>
    </citation>
    <scope>NUCLEOTIDE SEQUENCE</scope>
    <source>
        <strain evidence="1">SE15195</strain>
    </source>
</reference>
<dbReference type="Proteomes" id="UP001056384">
    <property type="component" value="Chromosome 11"/>
</dbReference>
<protein>
    <submittedName>
        <fullName evidence="1">Uncharacterized protein</fullName>
    </submittedName>
</protein>
<name>A0A9Q9AZ18_9PEZI</name>
<sequence length="259" mass="27484">MGIFAQLKKKKASEKRQAADIAAEQPLVAATHGNFGAGFTIIIRYVSFGADTTMVANLCYTSSQGFVPFLAYTGYNGFGKGCLTLHSTTNEHQAPLAIVENVGGRLKSAKALRLPSQGGELPNVVGLEDKGSLTKERYRFAIALALAGSAQVETFEWRPVSLYKFPMLRHLHRVGSLVEGGEEIVASYVEEKDPKKAGGKLGELKFEGRGATDEFGGQRRLVAALSAVTLCQIQIIAKQSMGVLGESFGAAVGLGGMAA</sequence>
<organism evidence="1 2">
    <name type="scientific">Septoria linicola</name>
    <dbReference type="NCBI Taxonomy" id="215465"/>
    <lineage>
        <taxon>Eukaryota</taxon>
        <taxon>Fungi</taxon>
        <taxon>Dikarya</taxon>
        <taxon>Ascomycota</taxon>
        <taxon>Pezizomycotina</taxon>
        <taxon>Dothideomycetes</taxon>
        <taxon>Dothideomycetidae</taxon>
        <taxon>Mycosphaerellales</taxon>
        <taxon>Mycosphaerellaceae</taxon>
        <taxon>Septoria</taxon>
    </lineage>
</organism>